<dbReference type="EMBL" id="ML976668">
    <property type="protein sequence ID" value="KAF1975961.1"/>
    <property type="molecule type" value="Genomic_DNA"/>
</dbReference>
<dbReference type="Proteomes" id="UP000800036">
    <property type="component" value="Unassembled WGS sequence"/>
</dbReference>
<accession>A0A6A5VFN1</accession>
<feature type="compositionally biased region" description="Basic and acidic residues" evidence="1">
    <location>
        <begin position="59"/>
        <end position="69"/>
    </location>
</feature>
<sequence>MEKLPSKTHGQRNLHPKPTLETLFENVKQKPQIYGLIIKAQMAREQGNSQLYGQPDASRAQERTEKEGGESTQAYARRENDASRSVFQAFMAVIAQAGRAQARTVPGGESTQAHAQPENDTALLHSLATIRADALREEAYSKAEAARCKASGLPTGDADALHTAAAIKSLHADVNHRSEYKRQVEKFHRTEYQRQTGQAHAPWEIPPEAPDFAYIVNAIDNALARPHFPRKFHGCTSDGHFVYKTHIQPLVLKIREVAAHPASAGFAVQWVALLALMHILRLLYFHKSGGGRVCNEVVDWYEADAGHPDGDEITAGMQAIFKEMDLVSSVWMRQGDGAAGVLVRELQDLCLVLRKEAAPQVYHGLKLVLEIHFRQRVVSMAVEGGVEGWGFEAMWIP</sequence>
<protein>
    <submittedName>
        <fullName evidence="2">Uncharacterized protein</fullName>
    </submittedName>
</protein>
<evidence type="ECO:0000313" key="2">
    <source>
        <dbReference type="EMBL" id="KAF1975961.1"/>
    </source>
</evidence>
<feature type="region of interest" description="Disordered" evidence="1">
    <location>
        <begin position="49"/>
        <end position="80"/>
    </location>
</feature>
<dbReference type="AlphaFoldDB" id="A0A6A5VFN1"/>
<name>A0A6A5VFN1_9PLEO</name>
<proteinExistence type="predicted"/>
<evidence type="ECO:0000256" key="1">
    <source>
        <dbReference type="SAM" id="MobiDB-lite"/>
    </source>
</evidence>
<keyword evidence="3" id="KW-1185">Reference proteome</keyword>
<organism evidence="2 3">
    <name type="scientific">Bimuria novae-zelandiae CBS 107.79</name>
    <dbReference type="NCBI Taxonomy" id="1447943"/>
    <lineage>
        <taxon>Eukaryota</taxon>
        <taxon>Fungi</taxon>
        <taxon>Dikarya</taxon>
        <taxon>Ascomycota</taxon>
        <taxon>Pezizomycotina</taxon>
        <taxon>Dothideomycetes</taxon>
        <taxon>Pleosporomycetidae</taxon>
        <taxon>Pleosporales</taxon>
        <taxon>Massarineae</taxon>
        <taxon>Didymosphaeriaceae</taxon>
        <taxon>Bimuria</taxon>
    </lineage>
</organism>
<evidence type="ECO:0000313" key="3">
    <source>
        <dbReference type="Proteomes" id="UP000800036"/>
    </source>
</evidence>
<reference evidence="2" key="1">
    <citation type="journal article" date="2020" name="Stud. Mycol.">
        <title>101 Dothideomycetes genomes: a test case for predicting lifestyles and emergence of pathogens.</title>
        <authorList>
            <person name="Haridas S."/>
            <person name="Albert R."/>
            <person name="Binder M."/>
            <person name="Bloem J."/>
            <person name="Labutti K."/>
            <person name="Salamov A."/>
            <person name="Andreopoulos B."/>
            <person name="Baker S."/>
            <person name="Barry K."/>
            <person name="Bills G."/>
            <person name="Bluhm B."/>
            <person name="Cannon C."/>
            <person name="Castanera R."/>
            <person name="Culley D."/>
            <person name="Daum C."/>
            <person name="Ezra D."/>
            <person name="Gonzalez J."/>
            <person name="Henrissat B."/>
            <person name="Kuo A."/>
            <person name="Liang C."/>
            <person name="Lipzen A."/>
            <person name="Lutzoni F."/>
            <person name="Magnuson J."/>
            <person name="Mondo S."/>
            <person name="Nolan M."/>
            <person name="Ohm R."/>
            <person name="Pangilinan J."/>
            <person name="Park H.-J."/>
            <person name="Ramirez L."/>
            <person name="Alfaro M."/>
            <person name="Sun H."/>
            <person name="Tritt A."/>
            <person name="Yoshinaga Y."/>
            <person name="Zwiers L.-H."/>
            <person name="Turgeon B."/>
            <person name="Goodwin S."/>
            <person name="Spatafora J."/>
            <person name="Crous P."/>
            <person name="Grigoriev I."/>
        </authorList>
    </citation>
    <scope>NUCLEOTIDE SEQUENCE</scope>
    <source>
        <strain evidence="2">CBS 107.79</strain>
    </source>
</reference>
<gene>
    <name evidence="2" type="ORF">BU23DRAFT_57762</name>
</gene>